<dbReference type="KEGG" id="ffu:CLAFUR5_10316"/>
<feature type="compositionally biased region" description="Basic and acidic residues" evidence="1">
    <location>
        <begin position="105"/>
        <end position="117"/>
    </location>
</feature>
<dbReference type="AlphaFoldDB" id="A0A9Q8PBZ6"/>
<evidence type="ECO:0000313" key="3">
    <source>
        <dbReference type="Proteomes" id="UP000756132"/>
    </source>
</evidence>
<dbReference type="EMBL" id="CP090169">
    <property type="protein sequence ID" value="UJO19687.1"/>
    <property type="molecule type" value="Genomic_DNA"/>
</dbReference>
<keyword evidence="3" id="KW-1185">Reference proteome</keyword>
<evidence type="ECO:0000256" key="1">
    <source>
        <dbReference type="SAM" id="MobiDB-lite"/>
    </source>
</evidence>
<organism evidence="2 3">
    <name type="scientific">Passalora fulva</name>
    <name type="common">Tomato leaf mold</name>
    <name type="synonym">Cladosporium fulvum</name>
    <dbReference type="NCBI Taxonomy" id="5499"/>
    <lineage>
        <taxon>Eukaryota</taxon>
        <taxon>Fungi</taxon>
        <taxon>Dikarya</taxon>
        <taxon>Ascomycota</taxon>
        <taxon>Pezizomycotina</taxon>
        <taxon>Dothideomycetes</taxon>
        <taxon>Dothideomycetidae</taxon>
        <taxon>Mycosphaerellales</taxon>
        <taxon>Mycosphaerellaceae</taxon>
        <taxon>Fulvia</taxon>
    </lineage>
</organism>
<proteinExistence type="predicted"/>
<reference evidence="2" key="1">
    <citation type="submission" date="2021-12" db="EMBL/GenBank/DDBJ databases">
        <authorList>
            <person name="Zaccaron A."/>
            <person name="Stergiopoulos I."/>
        </authorList>
    </citation>
    <scope>NUCLEOTIDE SEQUENCE</scope>
    <source>
        <strain evidence="2">Race5_Kim</strain>
    </source>
</reference>
<feature type="region of interest" description="Disordered" evidence="1">
    <location>
        <begin position="105"/>
        <end position="124"/>
    </location>
</feature>
<accession>A0A9Q8PBZ6</accession>
<gene>
    <name evidence="2" type="ORF">CLAFUR5_10316</name>
</gene>
<name>A0A9Q8PBZ6_PASFU</name>
<reference evidence="2" key="2">
    <citation type="journal article" date="2022" name="Microb. Genom.">
        <title>A chromosome-scale genome assembly of the tomato pathogen Cladosporium fulvum reveals a compartmentalized genome architecture and the presence of a dispensable chromosome.</title>
        <authorList>
            <person name="Zaccaron A.Z."/>
            <person name="Chen L.H."/>
            <person name="Samaras A."/>
            <person name="Stergiopoulos I."/>
        </authorList>
    </citation>
    <scope>NUCLEOTIDE SEQUENCE</scope>
    <source>
        <strain evidence="2">Race5_Kim</strain>
    </source>
</reference>
<sequence>MNAAHFVLESWISQINILRCREPGSFIHVTYLLDDAEAFMEPTETIIGDGRSIKAWPEASHDAARRIHAKVKSRQESILRIIDQYSYDAADMLIKSIGPQHEHYCGHRPGHEPGERNEDGDEFEMDYDGSTPKKCSFAQDYMLKHLKLLAGAHIWPRGAREGTVNQLLKAVADFDIDYATRHEDVGWRTCNSLACEEWKLKEYGLQSKGRTRACSIPSAYI</sequence>
<dbReference type="Proteomes" id="UP000756132">
    <property type="component" value="Chromosome 7"/>
</dbReference>
<protein>
    <submittedName>
        <fullName evidence="2">Uncharacterized protein</fullName>
    </submittedName>
</protein>
<evidence type="ECO:0000313" key="2">
    <source>
        <dbReference type="EMBL" id="UJO19687.1"/>
    </source>
</evidence>
<dbReference type="RefSeq" id="XP_047764053.1">
    <property type="nucleotide sequence ID" value="XM_047909464.1"/>
</dbReference>
<dbReference type="GeneID" id="71990194"/>